<feature type="region of interest" description="Disordered" evidence="10">
    <location>
        <begin position="436"/>
        <end position="456"/>
    </location>
</feature>
<dbReference type="InterPro" id="IPR036942">
    <property type="entry name" value="Beta-barrel_TonB_sf"/>
</dbReference>
<evidence type="ECO:0000313" key="15">
    <source>
        <dbReference type="Proteomes" id="UP000254737"/>
    </source>
</evidence>
<protein>
    <submittedName>
        <fullName evidence="14">Outer membrane receptor for ferrienterochelin and colicins</fullName>
    </submittedName>
</protein>
<keyword evidence="7 8" id="KW-0998">Cell outer membrane</keyword>
<keyword evidence="4 8" id="KW-0812">Transmembrane</keyword>
<dbReference type="Gene3D" id="2.40.170.20">
    <property type="entry name" value="TonB-dependent receptor, beta-barrel domain"/>
    <property type="match status" value="1"/>
</dbReference>
<dbReference type="InterPro" id="IPR000531">
    <property type="entry name" value="Beta-barrel_TonB"/>
</dbReference>
<keyword evidence="11" id="KW-0732">Signal</keyword>
<dbReference type="Gene3D" id="2.170.130.10">
    <property type="entry name" value="TonB-dependent receptor, plug domain"/>
    <property type="match status" value="1"/>
</dbReference>
<dbReference type="Pfam" id="PF00593">
    <property type="entry name" value="TonB_dep_Rec_b-barrel"/>
    <property type="match status" value="1"/>
</dbReference>
<evidence type="ECO:0000256" key="8">
    <source>
        <dbReference type="PROSITE-ProRule" id="PRU01360"/>
    </source>
</evidence>
<organism evidence="14 15">
    <name type="scientific">Empedobacter falsenii</name>
    <dbReference type="NCBI Taxonomy" id="343874"/>
    <lineage>
        <taxon>Bacteria</taxon>
        <taxon>Pseudomonadati</taxon>
        <taxon>Bacteroidota</taxon>
        <taxon>Flavobacteriia</taxon>
        <taxon>Flavobacteriales</taxon>
        <taxon>Weeksellaceae</taxon>
        <taxon>Empedobacter</taxon>
    </lineage>
</organism>
<dbReference type="SUPFAM" id="SSF56935">
    <property type="entry name" value="Porins"/>
    <property type="match status" value="1"/>
</dbReference>
<evidence type="ECO:0000256" key="5">
    <source>
        <dbReference type="ARBA" id="ARBA00023077"/>
    </source>
</evidence>
<feature type="domain" description="TonB-dependent receptor plug" evidence="13">
    <location>
        <begin position="108"/>
        <end position="215"/>
    </location>
</feature>
<comment type="subcellular location">
    <subcellularLocation>
        <location evidence="1 8">Cell outer membrane</location>
        <topology evidence="1 8">Multi-pass membrane protein</topology>
    </subcellularLocation>
</comment>
<keyword evidence="6 8" id="KW-0472">Membrane</keyword>
<evidence type="ECO:0000256" key="4">
    <source>
        <dbReference type="ARBA" id="ARBA00022692"/>
    </source>
</evidence>
<dbReference type="InterPro" id="IPR012910">
    <property type="entry name" value="Plug_dom"/>
</dbReference>
<dbReference type="NCBIfam" id="TIGR04057">
    <property type="entry name" value="SusC_RagA_signa"/>
    <property type="match status" value="1"/>
</dbReference>
<feature type="domain" description="TonB-dependent receptor-like beta-barrel" evidence="12">
    <location>
        <begin position="435"/>
        <end position="863"/>
    </location>
</feature>
<dbReference type="RefSeq" id="WP_114998206.1">
    <property type="nucleotide sequence ID" value="NZ_UFXS01000001.1"/>
</dbReference>
<evidence type="ECO:0000256" key="7">
    <source>
        <dbReference type="ARBA" id="ARBA00023237"/>
    </source>
</evidence>
<reference evidence="14 15" key="1">
    <citation type="submission" date="2018-06" db="EMBL/GenBank/DDBJ databases">
        <authorList>
            <consortium name="Pathogen Informatics"/>
            <person name="Doyle S."/>
        </authorList>
    </citation>
    <scope>NUCLEOTIDE SEQUENCE [LARGE SCALE GENOMIC DNA]</scope>
    <source>
        <strain evidence="14 15">NCTC13456</strain>
    </source>
</reference>
<dbReference type="STRING" id="343874.GCA_000805695_02171"/>
<dbReference type="NCBIfam" id="TIGR04056">
    <property type="entry name" value="OMP_RagA_SusC"/>
    <property type="match status" value="1"/>
</dbReference>
<dbReference type="InterPro" id="IPR023997">
    <property type="entry name" value="TonB-dep_OMP_SusC/RagA_CS"/>
</dbReference>
<dbReference type="AlphaFoldDB" id="A0A376FXH3"/>
<sequence length="1042" mass="113787">MRKKLTSLSLFAFLGFAAFSYGQTKGIINDGNGFPEADVQITIKGSDKVAYTDENGEFDIDAKIGDILIINGKEYVVSSNHLGVIKLQSNSTVDLAETVVTAFGVQKKETVVGSVGTISAEDIENRPLSNVAKALDGAVAGVQVSTGSGQPGSGLSVQVRGVGSYNLSSSPLYVVDGVIYTGSLQDLNPNDIQSLTVLKDAASTSLYGASAANGVVMITTKKGKKGKGSFRLSSNTGVVTRATPEYSRVGAGDYYVATWESMRNGYLASNSSATLAQANAYASTNLITNNLKNNIYGVANDQVVVDGVLTSSDALYNDFDWQDYISRTGSFQKYDIDYSGGDEKTTYFAGFGYNKETGYVIKSDFERYNARVNVDSQVTDWLKLGTNLTGSLIKSNQADSSGGSSYINPFYFTRAMGPIYSPYLYDANGQRVYDTEGNPVYDGNESRGRGSSASSGRNVLQETLLNNQYQDTNSINSRFNAEIKLAKGLTFTTNLSYDVRNYKYKEYGNKEIGDASGTAALEITEYKYTGTTFNQILNYRKSFGLHNFDAILGHESFERKTDYSNVRKTGETVSGIYELINFLNTTSATGYNYIIRKEGYFARVNYDYASKYLLSASARLDKSSRFSDENNQGIFWSVGAGWNIHKEDFLKDSSVINELKLRASYGQVGNDGGIDEEPGYQVDLDLYSLGYNNGTESGVLLGQVGNSNLTWESKNSFDVGLDFALFRNRISGSLEYYLQDVKDMIFAVPVPNSAGVPGNSIYQNIGKMRNQGVELSLNFGIVRNEKFSWDLGLIAAHNENEMLKMANGADDAIINGTKRIAEGHSLYDFWLRQWYGVDSSDGAALYVQDPTKADDSNTRTVNGTKVTTNYANALYDYSGSSLPDVYGSITNNFKVGNFDASIMLNYQLGGKTYDSNYALLMSSYPQGQAISTDMLSAWKNPGDVTNVPIMSTANTTNASAASTRWLVSSDYLTIKTVQLGYNFDKRAIEGIGLSNLRVYVSGENLYSWTARQGLEPAQSFNGTTTYRYTPSRTVSLGLNVSF</sequence>
<keyword evidence="14" id="KW-0675">Receptor</keyword>
<evidence type="ECO:0000256" key="6">
    <source>
        <dbReference type="ARBA" id="ARBA00023136"/>
    </source>
</evidence>
<dbReference type="InterPro" id="IPR037066">
    <property type="entry name" value="Plug_dom_sf"/>
</dbReference>
<dbReference type="Pfam" id="PF07715">
    <property type="entry name" value="Plug"/>
    <property type="match status" value="1"/>
</dbReference>
<keyword evidence="2 8" id="KW-0813">Transport</keyword>
<evidence type="ECO:0000256" key="11">
    <source>
        <dbReference type="SAM" id="SignalP"/>
    </source>
</evidence>
<evidence type="ECO:0000313" key="14">
    <source>
        <dbReference type="EMBL" id="STD53035.1"/>
    </source>
</evidence>
<dbReference type="EMBL" id="UFXS01000001">
    <property type="protein sequence ID" value="STD53035.1"/>
    <property type="molecule type" value="Genomic_DNA"/>
</dbReference>
<evidence type="ECO:0000256" key="9">
    <source>
        <dbReference type="RuleBase" id="RU003357"/>
    </source>
</evidence>
<proteinExistence type="inferred from homology"/>
<evidence type="ECO:0000256" key="1">
    <source>
        <dbReference type="ARBA" id="ARBA00004571"/>
    </source>
</evidence>
<evidence type="ECO:0000256" key="3">
    <source>
        <dbReference type="ARBA" id="ARBA00022452"/>
    </source>
</evidence>
<dbReference type="InterPro" id="IPR039426">
    <property type="entry name" value="TonB-dep_rcpt-like"/>
</dbReference>
<keyword evidence="5 9" id="KW-0798">TonB box</keyword>
<evidence type="ECO:0000259" key="13">
    <source>
        <dbReference type="Pfam" id="PF07715"/>
    </source>
</evidence>
<dbReference type="SUPFAM" id="SSF49464">
    <property type="entry name" value="Carboxypeptidase regulatory domain-like"/>
    <property type="match status" value="1"/>
</dbReference>
<dbReference type="InterPro" id="IPR008969">
    <property type="entry name" value="CarboxyPept-like_regulatory"/>
</dbReference>
<evidence type="ECO:0000256" key="10">
    <source>
        <dbReference type="SAM" id="MobiDB-lite"/>
    </source>
</evidence>
<name>A0A376FXH3_9FLAO</name>
<dbReference type="Proteomes" id="UP000254737">
    <property type="component" value="Unassembled WGS sequence"/>
</dbReference>
<dbReference type="GO" id="GO:0009279">
    <property type="term" value="C:cell outer membrane"/>
    <property type="evidence" value="ECO:0007669"/>
    <property type="project" value="UniProtKB-SubCell"/>
</dbReference>
<dbReference type="PROSITE" id="PS52016">
    <property type="entry name" value="TONB_DEPENDENT_REC_3"/>
    <property type="match status" value="1"/>
</dbReference>
<evidence type="ECO:0000256" key="2">
    <source>
        <dbReference type="ARBA" id="ARBA00022448"/>
    </source>
</evidence>
<gene>
    <name evidence="14" type="ORF">NCTC13456_00252</name>
</gene>
<feature type="signal peptide" evidence="11">
    <location>
        <begin position="1"/>
        <end position="22"/>
    </location>
</feature>
<accession>A0A376FXH3</accession>
<feature type="chain" id="PRO_5016887606" evidence="11">
    <location>
        <begin position="23"/>
        <end position="1042"/>
    </location>
</feature>
<comment type="similarity">
    <text evidence="8 9">Belongs to the TonB-dependent receptor family.</text>
</comment>
<dbReference type="InterPro" id="IPR023996">
    <property type="entry name" value="TonB-dep_OMP_SusC/RagA"/>
</dbReference>
<keyword evidence="3 8" id="KW-1134">Transmembrane beta strand</keyword>
<evidence type="ECO:0000259" key="12">
    <source>
        <dbReference type="Pfam" id="PF00593"/>
    </source>
</evidence>